<organism evidence="8 9">
    <name type="scientific">Felid gammaherpesvirus 1</name>
    <dbReference type="NCBI Taxonomy" id="2560468"/>
    <lineage>
        <taxon>Viruses</taxon>
        <taxon>Duplodnaviria</taxon>
        <taxon>Heunggongvirae</taxon>
        <taxon>Peploviricota</taxon>
        <taxon>Herviviricetes</taxon>
        <taxon>Herpesvirales</taxon>
        <taxon>Orthoherpesviridae</taxon>
        <taxon>Gammaherpesvirinae</taxon>
        <taxon>Percavirus</taxon>
        <taxon>Percavirus felidgamma1</taxon>
    </lineage>
</organism>
<dbReference type="InterPro" id="IPR038435">
    <property type="entry name" value="DNA_pack_C_sf"/>
</dbReference>
<evidence type="ECO:0000256" key="3">
    <source>
        <dbReference type="ARBA" id="ARBA00022801"/>
    </source>
</evidence>
<evidence type="ECO:0000256" key="4">
    <source>
        <dbReference type="ARBA" id="ARBA00023125"/>
    </source>
</evidence>
<dbReference type="RefSeq" id="YP_009173906.1">
    <property type="nucleotide sequence ID" value="NC_028099.1"/>
</dbReference>
<keyword evidence="5" id="KW-0231">Viral genome packaging</keyword>
<keyword evidence="4" id="KW-0238">DNA-binding</keyword>
<name>A0A0M4LRR8_9GAMA</name>
<dbReference type="Proteomes" id="UP000152314">
    <property type="component" value="Segment"/>
</dbReference>
<dbReference type="OrthoDB" id="787at10239"/>
<dbReference type="GO" id="GO:0051276">
    <property type="term" value="P:chromosome organization"/>
    <property type="evidence" value="ECO:0007669"/>
    <property type="project" value="InterPro"/>
</dbReference>
<keyword evidence="9" id="KW-1185">Reference proteome</keyword>
<keyword evidence="3" id="KW-0378">Hydrolase</keyword>
<dbReference type="InterPro" id="IPR003499">
    <property type="entry name" value="DNA_pack_N"/>
</dbReference>
<evidence type="ECO:0000259" key="6">
    <source>
        <dbReference type="Pfam" id="PF02499"/>
    </source>
</evidence>
<dbReference type="Pfam" id="PF02499">
    <property type="entry name" value="DNA_pack_C"/>
    <property type="match status" value="1"/>
</dbReference>
<dbReference type="InterPro" id="IPR003498">
    <property type="entry name" value="DNA_pack_C"/>
</dbReference>
<evidence type="ECO:0000313" key="9">
    <source>
        <dbReference type="Proteomes" id="UP000152314"/>
    </source>
</evidence>
<keyword evidence="2" id="KW-1188">Viral release from host cell</keyword>
<dbReference type="InterPro" id="IPR027417">
    <property type="entry name" value="P-loop_NTPase"/>
</dbReference>
<dbReference type="GeneID" id="26100420"/>
<feature type="domain" description="Probable DNA packing protein C-terminal" evidence="6">
    <location>
        <begin position="332"/>
        <end position="675"/>
    </location>
</feature>
<dbReference type="Pfam" id="PF02500">
    <property type="entry name" value="DNA_pack_N"/>
    <property type="match status" value="1"/>
</dbReference>
<dbReference type="Gene3D" id="3.40.50.300">
    <property type="entry name" value="P-loop containing nucleotide triphosphate hydrolases"/>
    <property type="match status" value="1"/>
</dbReference>
<protein>
    <submittedName>
        <fullName evidence="8">ORF29</fullName>
    </submittedName>
</protein>
<evidence type="ECO:0000259" key="7">
    <source>
        <dbReference type="Pfam" id="PF02500"/>
    </source>
</evidence>
<evidence type="ECO:0000313" key="8">
    <source>
        <dbReference type="EMBL" id="ALE14741.1"/>
    </source>
</evidence>
<dbReference type="KEGG" id="vg:26100420"/>
<dbReference type="Gene3D" id="3.30.420.320">
    <property type="match status" value="1"/>
</dbReference>
<dbReference type="GO" id="GO:0016787">
    <property type="term" value="F:hydrolase activity"/>
    <property type="evidence" value="ECO:0007669"/>
    <property type="project" value="UniProtKB-KW"/>
</dbReference>
<dbReference type="EMBL" id="KT595939">
    <property type="protein sequence ID" value="ALE14741.1"/>
    <property type="molecule type" value="Genomic_DNA"/>
</dbReference>
<reference evidence="8 9" key="1">
    <citation type="journal article" date="2015" name="Genome Announc.">
        <title>First Complete Genome Sequence of Felis catus Gammaherpesvirus 1.</title>
        <authorList>
            <person name="Troyer R.M."/>
            <person name="Lee J.S."/>
            <person name="Vuyisich M."/>
            <person name="Chain P."/>
            <person name="Lo C.C."/>
            <person name="Kronmiller B."/>
            <person name="Bracha S."/>
            <person name="Avery A.C."/>
            <person name="VandeWoude S."/>
        </authorList>
    </citation>
    <scope>NUCLEOTIDE SEQUENCE [LARGE SCALE GENOMIC DNA]</scope>
    <source>
        <strain evidence="8">31286</strain>
    </source>
</reference>
<dbReference type="GO" id="GO:0003677">
    <property type="term" value="F:DNA binding"/>
    <property type="evidence" value="ECO:0007669"/>
    <property type="project" value="UniProtKB-KW"/>
</dbReference>
<evidence type="ECO:0000256" key="5">
    <source>
        <dbReference type="ARBA" id="ARBA00023219"/>
    </source>
</evidence>
<evidence type="ECO:0000256" key="1">
    <source>
        <dbReference type="ARBA" id="ARBA00022562"/>
    </source>
</evidence>
<dbReference type="InterPro" id="IPR033663">
    <property type="entry name" value="HSV_TRM3"/>
</dbReference>
<dbReference type="HAMAP" id="MF_04013">
    <property type="entry name" value="HSV_TRM3"/>
    <property type="match status" value="1"/>
</dbReference>
<feature type="domain" description="Probable DNA packing protein N-terminal" evidence="7">
    <location>
        <begin position="43"/>
        <end position="306"/>
    </location>
</feature>
<proteinExistence type="inferred from homology"/>
<accession>A0A0M4LRR8</accession>
<keyword evidence="1" id="KW-1048">Host nucleus</keyword>
<sequence>MILSKVKNNLLENYTKIMATEAKEFSLCVDAPAIVCSGCKSERLAHPHIGIIHRSNVYSPLLNSFCAQLNTIHQGISSNLQPKHPLQSNFPYFNPTLLQSLKSLCESLCHLDTEAEIEYTSAVLSYQKTQQCPIFQELNQFIISLSNFLNGHYSKSNKIEPFQKQLILHTFFFIVSIKAPESTNKLFEIFKQYFGLLKMNQEKLHIFKQKASIFLIPRRHGKTWIVVAIISMLLASVEGIHIGYVAHQKHVANSVFTEILNTLYKHFPTKNIQIKKENGTIMYTLPGKKSSTLMCATCFNKNSIRGQTFNLLYIDEANFIKKDSLPSILGFMLQKDAKLIFISSVNSSDQTTSFLYNLKNASEKMLNVVNYVCTQHKEDFNLQDSIVSCPCFRLHIPSYITINESIKNTTNLFLDGTFTTELIGDTTSTSQSSVYRVVSESSLNQFDLCRIDTCVPNINLNSTLYIYVDPAYTNNSEASGTGVGAVVTFKNNKQRAVILGIEHFFLKDLTGAAAMQIANCVSCLVKSIIILHPFITKIYVAVEGNSSQDSAVAISTLINESSSLPAYFVHHSDRLSKVQWPLHILGTEKSGAFESFIYAINSSTISSCQAIVSHTIKLSYDPVSYLIEQIKNIKRYTLKDGTFSYCAKNSTLSDDTLVAVVMAYHFATSCKYTFKRLNIHNSSNTD</sequence>
<evidence type="ECO:0000256" key="2">
    <source>
        <dbReference type="ARBA" id="ARBA00022612"/>
    </source>
</evidence>